<organism evidence="1 2">
    <name type="scientific">Rhodococcus cercidiphylli</name>
    <dbReference type="NCBI Taxonomy" id="489916"/>
    <lineage>
        <taxon>Bacteria</taxon>
        <taxon>Bacillati</taxon>
        <taxon>Actinomycetota</taxon>
        <taxon>Actinomycetes</taxon>
        <taxon>Mycobacteriales</taxon>
        <taxon>Nocardiaceae</taxon>
        <taxon>Rhodococcus</taxon>
    </lineage>
</organism>
<reference evidence="1 2" key="1">
    <citation type="submission" date="2023-10" db="EMBL/GenBank/DDBJ databases">
        <title>Development of a sustainable strategy for remediation of hydrocarbon-contaminated territories based on the waste exchange concept.</title>
        <authorList>
            <person name="Krivoruchko A."/>
        </authorList>
    </citation>
    <scope>NUCLEOTIDE SEQUENCE [LARGE SCALE GENOMIC DNA]</scope>
    <source>
        <strain evidence="1 2">IEGM 1322</strain>
    </source>
</reference>
<accession>A0ABU4AUF2</accession>
<dbReference type="CDD" id="cd07822">
    <property type="entry name" value="SRPBCC_4"/>
    <property type="match status" value="1"/>
</dbReference>
<evidence type="ECO:0000313" key="2">
    <source>
        <dbReference type="Proteomes" id="UP001185899"/>
    </source>
</evidence>
<proteinExistence type="predicted"/>
<dbReference type="InterPro" id="IPR019587">
    <property type="entry name" value="Polyketide_cyclase/dehydratase"/>
</dbReference>
<comment type="caution">
    <text evidence="1">The sequence shown here is derived from an EMBL/GenBank/DDBJ whole genome shotgun (WGS) entry which is preliminary data.</text>
</comment>
<dbReference type="InterPro" id="IPR023393">
    <property type="entry name" value="START-like_dom_sf"/>
</dbReference>
<name>A0ABU4AUF2_9NOCA</name>
<dbReference type="SUPFAM" id="SSF55961">
    <property type="entry name" value="Bet v1-like"/>
    <property type="match status" value="1"/>
</dbReference>
<evidence type="ECO:0000313" key="1">
    <source>
        <dbReference type="EMBL" id="MDV6229875.1"/>
    </source>
</evidence>
<gene>
    <name evidence="1" type="ORF">R3P95_04885</name>
</gene>
<keyword evidence="2" id="KW-1185">Reference proteome</keyword>
<dbReference type="Proteomes" id="UP001185899">
    <property type="component" value="Unassembled WGS sequence"/>
</dbReference>
<dbReference type="Pfam" id="PF10604">
    <property type="entry name" value="Polyketide_cyc2"/>
    <property type="match status" value="1"/>
</dbReference>
<sequence>MSIVLTSTIDIAATPEQVWAVLSDFDSYGQWSNFSRVTGTATTGTRLSIRMPGMSFRPYVTAAVPNHELEWSAKIATERFFVGRHTFTLTPNDDGTTRLSNVETFSGVSVRPFRRLFASKEDDGYATFNRALKQRVEARLTSP</sequence>
<dbReference type="RefSeq" id="WP_317547466.1">
    <property type="nucleotide sequence ID" value="NZ_JAWLKE010000002.1"/>
</dbReference>
<dbReference type="PANTHER" id="PTHR36166">
    <property type="entry name" value="CHROMOSOME 9, WHOLE GENOME SHOTGUN SEQUENCE"/>
    <property type="match status" value="1"/>
</dbReference>
<dbReference type="PANTHER" id="PTHR36166:SF1">
    <property type="entry name" value="SRPBCC DOMAIN-CONTAINING PROTEIN"/>
    <property type="match status" value="1"/>
</dbReference>
<dbReference type="Gene3D" id="3.30.530.20">
    <property type="match status" value="1"/>
</dbReference>
<dbReference type="EMBL" id="JAWLKE010000002">
    <property type="protein sequence ID" value="MDV6229875.1"/>
    <property type="molecule type" value="Genomic_DNA"/>
</dbReference>
<protein>
    <submittedName>
        <fullName evidence="1">SRPBCC domain-containing protein</fullName>
    </submittedName>
</protein>